<dbReference type="Proteomes" id="UP000295696">
    <property type="component" value="Unassembled WGS sequence"/>
</dbReference>
<dbReference type="AlphaFoldDB" id="A0A4V2UPR0"/>
<accession>A0A4V2UPR0</accession>
<dbReference type="OrthoDB" id="7644846at2"/>
<dbReference type="Gene3D" id="1.10.3730.20">
    <property type="match status" value="1"/>
</dbReference>
<protein>
    <recommendedName>
        <fullName evidence="4">5-aminolevulinate synthase</fullName>
    </recommendedName>
</protein>
<feature type="transmembrane region" description="Helical" evidence="1">
    <location>
        <begin position="66"/>
        <end position="86"/>
    </location>
</feature>
<dbReference type="RefSeq" id="WP_132241068.1">
    <property type="nucleotide sequence ID" value="NZ_SLZU01000001.1"/>
</dbReference>
<evidence type="ECO:0000313" key="2">
    <source>
        <dbReference type="EMBL" id="TCS67010.1"/>
    </source>
</evidence>
<evidence type="ECO:0000256" key="1">
    <source>
        <dbReference type="SAM" id="Phobius"/>
    </source>
</evidence>
<proteinExistence type="predicted"/>
<keyword evidence="1" id="KW-0812">Transmembrane</keyword>
<sequence>MSQILAHPLTATILVIGAALGYAVATAGMKASSDGFMIAGILLGVIGFSAAFLSEIVLLRRADLSVIYIIIVAAETLMVLAYAGWIGEGLNLRQGFGAALVLSGLVAISL</sequence>
<keyword evidence="3" id="KW-1185">Reference proteome</keyword>
<dbReference type="InterPro" id="IPR037185">
    <property type="entry name" value="EmrE-like"/>
</dbReference>
<dbReference type="EMBL" id="SLZU01000001">
    <property type="protein sequence ID" value="TCS67010.1"/>
    <property type="molecule type" value="Genomic_DNA"/>
</dbReference>
<evidence type="ECO:0008006" key="4">
    <source>
        <dbReference type="Google" id="ProtNLM"/>
    </source>
</evidence>
<keyword evidence="1" id="KW-1133">Transmembrane helix</keyword>
<comment type="caution">
    <text evidence="2">The sequence shown here is derived from an EMBL/GenBank/DDBJ whole genome shotgun (WGS) entry which is preliminary data.</text>
</comment>
<feature type="transmembrane region" description="Helical" evidence="1">
    <location>
        <begin position="35"/>
        <end position="59"/>
    </location>
</feature>
<reference evidence="2 3" key="1">
    <citation type="submission" date="2019-03" db="EMBL/GenBank/DDBJ databases">
        <title>Genomic Encyclopedia of Type Strains, Phase IV (KMG-IV): sequencing the most valuable type-strain genomes for metagenomic binning, comparative biology and taxonomic classification.</title>
        <authorList>
            <person name="Goeker M."/>
        </authorList>
    </citation>
    <scope>NUCLEOTIDE SEQUENCE [LARGE SCALE GENOMIC DNA]</scope>
    <source>
        <strain evidence="2 3">DSM 104836</strain>
    </source>
</reference>
<name>A0A4V2UPR0_9RHOB</name>
<dbReference type="SUPFAM" id="SSF103481">
    <property type="entry name" value="Multidrug resistance efflux transporter EmrE"/>
    <property type="match status" value="1"/>
</dbReference>
<keyword evidence="1" id="KW-0472">Membrane</keyword>
<gene>
    <name evidence="2" type="ORF">EDD52_10199</name>
</gene>
<evidence type="ECO:0000313" key="3">
    <source>
        <dbReference type="Proteomes" id="UP000295696"/>
    </source>
</evidence>
<organism evidence="2 3">
    <name type="scientific">Primorskyibacter sedentarius</name>
    <dbReference type="NCBI Taxonomy" id="745311"/>
    <lineage>
        <taxon>Bacteria</taxon>
        <taxon>Pseudomonadati</taxon>
        <taxon>Pseudomonadota</taxon>
        <taxon>Alphaproteobacteria</taxon>
        <taxon>Rhodobacterales</taxon>
        <taxon>Roseobacteraceae</taxon>
        <taxon>Primorskyibacter</taxon>
    </lineage>
</organism>